<dbReference type="SUPFAM" id="SSF51905">
    <property type="entry name" value="FAD/NAD(P)-binding domain"/>
    <property type="match status" value="1"/>
</dbReference>
<proteinExistence type="predicted"/>
<dbReference type="InterPro" id="IPR036188">
    <property type="entry name" value="FAD/NAD-bd_sf"/>
</dbReference>
<gene>
    <name evidence="2" type="ORF">SCF082_LOCUS28623</name>
</gene>
<sequence length="1079" mass="120010">MAMECRLPHAPLSERKRKAPGTVREIHGVLVANKRVHLYGPRFADLGVHHNIRTLLADMAPVQVASSSDEETIGVDAKTATDTAPRSLAQETVDVLEPPETDLQRRLACDGQMASSIIHMWQALRVAQTMLVPARACLRRAAQSNAEGVEDFTFDSSDVARVHDKTPCGSTHGRAAMPGRKRKDPDTTDAFWDALRGTHSSVRDAAAGAQSGRAQAILYNDEAWFVLGCVQRTQVDRIEGGTSGIMRCVVNALHADRHEAGFTIHCGAHGDTQLRLHSKSFFVADHDAQRATYGIKGSAGLLPRGACSNVLSRQATSIPPGFCTIAEPDLATFHPRTDAAYAAAVHSLQEPLTKVALKEREKATGVRLLPGGLLFCPRARARLPFSSSCTDVMHDYFANGICSSEIGLILEELEVRGVSLADLQQVCDVSSWHAQGQGRTLRPGYLRGLLHEKMHEAGTGFKGDASDCMLLLHVLHYYVDRLLIQQGFAGEKTKSYRALVEVDREIHRLRSRVDLISSALDVLPLARKQEAHHRAFVEAYGAEKVRPKHHHRLHLPADILKLGFVPDCSAMEKKHQALKSGGILDKHRAWVNVGKVWQEQTLGALCLVGDADATSWNCKLLQEVRPASSESQRLFRDQSLERSLSARSALGTLFVGDHVIWRWEGDGGGMIRDLVQSKQTTLRVRVTRTQIVSREPWGSVWDLTSRDTWHRIDEAELAQGAGIVQCRGVVLCVNDRVGLPRPLDVPGKESFQGVVADGTSDSLAGVDWCGKRVVIAGMGAFAVENVRTALERGAAEVVVVARRHGTICPKAIDYLNFVKPWDEKYKHDTQTNVKQFLRWKQLYEASGCQVPECWPKQVKHDGHTISVSDIWFIAHHMKKLTTKTGTIDRIEKEGVVLSNGDFMACDVVVGCIGFERSNTLCEWLTGRKEVKTTNYLDQHMMYLADAEIDEGAFNSFFGSSVLEYGKFFTNVFVEGLKRPDVLAQQLWGEHTTSVPISQRKWNQYIASAMKLIDADDQIAQHAQQQVDMRTKHFYRTMPPESFVAVNRREWEELHQRLNGEPVPKEQQLPYLFDEIPAWC</sequence>
<evidence type="ECO:0000256" key="1">
    <source>
        <dbReference type="SAM" id="MobiDB-lite"/>
    </source>
</evidence>
<dbReference type="Gene3D" id="3.50.50.60">
    <property type="entry name" value="FAD/NAD(P)-binding domain"/>
    <property type="match status" value="1"/>
</dbReference>
<reference evidence="2 3" key="1">
    <citation type="submission" date="2024-02" db="EMBL/GenBank/DDBJ databases">
        <authorList>
            <person name="Chen Y."/>
            <person name="Shah S."/>
            <person name="Dougan E. K."/>
            <person name="Thang M."/>
            <person name="Chan C."/>
        </authorList>
    </citation>
    <scope>NUCLEOTIDE SEQUENCE [LARGE SCALE GENOMIC DNA]</scope>
</reference>
<comment type="caution">
    <text evidence="2">The sequence shown here is derived from an EMBL/GenBank/DDBJ whole genome shotgun (WGS) entry which is preliminary data.</text>
</comment>
<evidence type="ECO:0000313" key="3">
    <source>
        <dbReference type="Proteomes" id="UP001642464"/>
    </source>
</evidence>
<protein>
    <submittedName>
        <fullName evidence="2">Uncharacterized protein</fullName>
    </submittedName>
</protein>
<dbReference type="Proteomes" id="UP001642464">
    <property type="component" value="Unassembled WGS sequence"/>
</dbReference>
<feature type="region of interest" description="Disordered" evidence="1">
    <location>
        <begin position="165"/>
        <end position="188"/>
    </location>
</feature>
<organism evidence="2 3">
    <name type="scientific">Durusdinium trenchii</name>
    <dbReference type="NCBI Taxonomy" id="1381693"/>
    <lineage>
        <taxon>Eukaryota</taxon>
        <taxon>Sar</taxon>
        <taxon>Alveolata</taxon>
        <taxon>Dinophyceae</taxon>
        <taxon>Suessiales</taxon>
        <taxon>Symbiodiniaceae</taxon>
        <taxon>Durusdinium</taxon>
    </lineage>
</organism>
<dbReference type="EMBL" id="CAXAMM010022592">
    <property type="protein sequence ID" value="CAK9052289.1"/>
    <property type="molecule type" value="Genomic_DNA"/>
</dbReference>
<evidence type="ECO:0000313" key="2">
    <source>
        <dbReference type="EMBL" id="CAK9052289.1"/>
    </source>
</evidence>
<keyword evidence="3" id="KW-1185">Reference proteome</keyword>
<accession>A0ABP0MLE7</accession>
<name>A0ABP0MLE7_9DINO</name>